<evidence type="ECO:0000313" key="3">
    <source>
        <dbReference type="Proteomes" id="UP000472260"/>
    </source>
</evidence>
<dbReference type="PANTHER" id="PTHR22802:SF351">
    <property type="entry name" value="IMMUNE-RELATED LECTIN-LIKE RECEPTOR 1-RELATED"/>
    <property type="match status" value="1"/>
</dbReference>
<dbReference type="InterPro" id="IPR001304">
    <property type="entry name" value="C-type_lectin-like"/>
</dbReference>
<dbReference type="Gene3D" id="3.10.100.10">
    <property type="entry name" value="Mannose-Binding Protein A, subunit A"/>
    <property type="match status" value="1"/>
</dbReference>
<dbReference type="Pfam" id="PF00059">
    <property type="entry name" value="Lectin_C"/>
    <property type="match status" value="1"/>
</dbReference>
<dbReference type="PROSITE" id="PS50041">
    <property type="entry name" value="C_TYPE_LECTIN_2"/>
    <property type="match status" value="1"/>
</dbReference>
<dbReference type="InterPro" id="IPR016186">
    <property type="entry name" value="C-type_lectin-like/link_sf"/>
</dbReference>
<dbReference type="Proteomes" id="UP000472260">
    <property type="component" value="Unassembled WGS sequence"/>
</dbReference>
<evidence type="ECO:0000259" key="1">
    <source>
        <dbReference type="PROSITE" id="PS50041"/>
    </source>
</evidence>
<evidence type="ECO:0000313" key="2">
    <source>
        <dbReference type="Ensembl" id="ENSSANP00000083526.1"/>
    </source>
</evidence>
<reference evidence="2" key="2">
    <citation type="submission" date="2025-09" db="UniProtKB">
        <authorList>
            <consortium name="Ensembl"/>
        </authorList>
    </citation>
    <scope>IDENTIFICATION</scope>
</reference>
<keyword evidence="3" id="KW-1185">Reference proteome</keyword>
<dbReference type="InterPro" id="IPR016187">
    <property type="entry name" value="CTDL_fold"/>
</dbReference>
<feature type="domain" description="C-type lectin" evidence="1">
    <location>
        <begin position="57"/>
        <end position="159"/>
    </location>
</feature>
<dbReference type="AlphaFoldDB" id="A0A671RJY6"/>
<dbReference type="PANTHER" id="PTHR22802">
    <property type="entry name" value="C-TYPE LECTIN SUPERFAMILY MEMBER"/>
    <property type="match status" value="1"/>
</dbReference>
<dbReference type="InterPro" id="IPR051004">
    <property type="entry name" value="DC-SIGN_domain-containing"/>
</dbReference>
<dbReference type="Ensembl" id="ENSSANT00000088766.1">
    <property type="protein sequence ID" value="ENSSANP00000083526.1"/>
    <property type="gene ID" value="ENSSANG00000041471.1"/>
</dbReference>
<reference evidence="2" key="1">
    <citation type="submission" date="2025-08" db="UniProtKB">
        <authorList>
            <consortium name="Ensembl"/>
        </authorList>
    </citation>
    <scope>IDENTIFICATION</scope>
</reference>
<dbReference type="SMART" id="SM00034">
    <property type="entry name" value="CLECT"/>
    <property type="match status" value="1"/>
</dbReference>
<accession>A0A671RJY6</accession>
<name>A0A671RJY6_9TELE</name>
<organism evidence="2 3">
    <name type="scientific">Sinocyclocheilus anshuiensis</name>
    <dbReference type="NCBI Taxonomy" id="1608454"/>
    <lineage>
        <taxon>Eukaryota</taxon>
        <taxon>Metazoa</taxon>
        <taxon>Chordata</taxon>
        <taxon>Craniata</taxon>
        <taxon>Vertebrata</taxon>
        <taxon>Euteleostomi</taxon>
        <taxon>Actinopterygii</taxon>
        <taxon>Neopterygii</taxon>
        <taxon>Teleostei</taxon>
        <taxon>Ostariophysi</taxon>
        <taxon>Cypriniformes</taxon>
        <taxon>Cyprinidae</taxon>
        <taxon>Cyprininae</taxon>
        <taxon>Sinocyclocheilus</taxon>
    </lineage>
</organism>
<dbReference type="SUPFAM" id="SSF56436">
    <property type="entry name" value="C-type lectin-like"/>
    <property type="match status" value="1"/>
</dbReference>
<sequence length="166" mass="19052">VRLILLLLCILLMAVLIMLSFQCTHVLFLKKLEDLQQVHNALNENLTGKTLKRNNACISDGGHLVIINSRDEQFLIKTEESFWIGLTDEKIEDQWLWVDNTNLCKDKGISSFTEPDNWKGFGGEYPSGEDCAHIHKNSIQDLKSWFDAVCNKALRRICETRSSRQT</sequence>
<proteinExistence type="predicted"/>
<protein>
    <submittedName>
        <fullName evidence="2">Immune-related, lectin-like receptor 4</fullName>
    </submittedName>
</protein>